<feature type="compositionally biased region" description="Basic and acidic residues" evidence="1">
    <location>
        <begin position="101"/>
        <end position="112"/>
    </location>
</feature>
<dbReference type="Proteomes" id="UP001230328">
    <property type="component" value="Unassembled WGS sequence"/>
</dbReference>
<name>A0ABU0SXN3_9ACTN</name>
<dbReference type="EMBL" id="JAUSZI010000002">
    <property type="protein sequence ID" value="MDQ1027249.1"/>
    <property type="molecule type" value="Genomic_DNA"/>
</dbReference>
<feature type="region of interest" description="Disordered" evidence="1">
    <location>
        <begin position="101"/>
        <end position="158"/>
    </location>
</feature>
<keyword evidence="3" id="KW-1185">Reference proteome</keyword>
<reference evidence="2 3" key="1">
    <citation type="submission" date="2023-07" db="EMBL/GenBank/DDBJ databases">
        <title>Comparative genomics of wheat-associated soil bacteria to identify genetic determinants of phenazine resistance.</title>
        <authorList>
            <person name="Mouncey N."/>
        </authorList>
    </citation>
    <scope>NUCLEOTIDE SEQUENCE [LARGE SCALE GENOMIC DNA]</scope>
    <source>
        <strain evidence="2 3">V2I4</strain>
    </source>
</reference>
<accession>A0ABU0SXN3</accession>
<dbReference type="RefSeq" id="WP_307522599.1">
    <property type="nucleotide sequence ID" value="NZ_JAUSZI010000002.1"/>
</dbReference>
<evidence type="ECO:0000256" key="1">
    <source>
        <dbReference type="SAM" id="MobiDB-lite"/>
    </source>
</evidence>
<sequence>MLRHAIAPVRRYTKASHDVVRHSRLNSDAKVLLLYVQGLPESEAAAPKPLSEHAARLGLKGRAYQKAKQLLADCGYLHEWREQGARGRWVTEQLLTNVTLTRDEASRAREGGADADVPSERPPTVGGPGERTVGDSPKTEDLGDKNLPHPPPEDRAPDADEAAIAATGEEPEPESTPAQALGVAPELTEAEGVLLSLRHAHRDLLLGVREARLLADAAAEWLRRGVSAPDLRRALTSGLPAGGVRSAVGFLRHRLIEKLPAARCQVTPTPPPEWAPAPARRALVTCPGPGNEHVFRPRNDETHCLRCRTAAAFEATFQPLSEEWGTRVQECAAGA</sequence>
<evidence type="ECO:0000313" key="2">
    <source>
        <dbReference type="EMBL" id="MDQ1027249.1"/>
    </source>
</evidence>
<evidence type="ECO:0000313" key="3">
    <source>
        <dbReference type="Proteomes" id="UP001230328"/>
    </source>
</evidence>
<proteinExistence type="predicted"/>
<comment type="caution">
    <text evidence="2">The sequence shown here is derived from an EMBL/GenBank/DDBJ whole genome shotgun (WGS) entry which is preliminary data.</text>
</comment>
<organism evidence="2 3">
    <name type="scientific">Streptomyces umbrinus</name>
    <dbReference type="NCBI Taxonomy" id="67370"/>
    <lineage>
        <taxon>Bacteria</taxon>
        <taxon>Bacillati</taxon>
        <taxon>Actinomycetota</taxon>
        <taxon>Actinomycetes</taxon>
        <taxon>Kitasatosporales</taxon>
        <taxon>Streptomycetaceae</taxon>
        <taxon>Streptomyces</taxon>
        <taxon>Streptomyces phaeochromogenes group</taxon>
    </lineage>
</organism>
<evidence type="ECO:0008006" key="4">
    <source>
        <dbReference type="Google" id="ProtNLM"/>
    </source>
</evidence>
<feature type="compositionally biased region" description="Basic and acidic residues" evidence="1">
    <location>
        <begin position="137"/>
        <end position="158"/>
    </location>
</feature>
<gene>
    <name evidence="2" type="ORF">QF035_004831</name>
</gene>
<protein>
    <recommendedName>
        <fullName evidence="4">Helix-turn-helix domain-containing protein</fullName>
    </recommendedName>
</protein>